<accession>A0A1F5NTX3</accession>
<dbReference type="PANTHER" id="PTHR39650">
    <property type="entry name" value="CDP-ARCHAEOL SYNTHASE"/>
    <property type="match status" value="1"/>
</dbReference>
<feature type="transmembrane region" description="Helical" evidence="1">
    <location>
        <begin position="137"/>
        <end position="160"/>
    </location>
</feature>
<dbReference type="Pfam" id="PF01864">
    <property type="entry name" value="CarS-like"/>
    <property type="match status" value="2"/>
</dbReference>
<evidence type="ECO:0000256" key="1">
    <source>
        <dbReference type="SAM" id="Phobius"/>
    </source>
</evidence>
<dbReference type="Proteomes" id="UP000178892">
    <property type="component" value="Unassembled WGS sequence"/>
</dbReference>
<name>A0A1F5NTX3_9BACT</name>
<keyword evidence="1" id="KW-1133">Transmembrane helix</keyword>
<dbReference type="EMBL" id="MFEL01000012">
    <property type="protein sequence ID" value="OGE80992.1"/>
    <property type="molecule type" value="Genomic_DNA"/>
</dbReference>
<dbReference type="InterPro" id="IPR032690">
    <property type="entry name" value="CarS"/>
</dbReference>
<dbReference type="STRING" id="1817825.A2720_03735"/>
<dbReference type="AlphaFoldDB" id="A0A1F5NTX3"/>
<proteinExistence type="predicted"/>
<feature type="transmembrane region" description="Helical" evidence="1">
    <location>
        <begin position="6"/>
        <end position="28"/>
    </location>
</feature>
<sequence length="166" mass="18732">MSILDNIIFAFWFFLPAGLANMFPIFAAHAPVLRRWDYPLDCNRTFRNRRIFGAHKTWRGLIVGILIGALTALVQSQPMMLGVLLGLGAVLGDAAKSFFKRQRDIPSGESWPIFDQLDYILGGIALSFWYWPLGAEQYLLVIAVYFVLHLLTSAIGYLLGLKQKII</sequence>
<dbReference type="PANTHER" id="PTHR39650:SF1">
    <property type="entry name" value="CDP-ARCHAEOL SYNTHASE"/>
    <property type="match status" value="1"/>
</dbReference>
<gene>
    <name evidence="2" type="ORF">A2720_03735</name>
</gene>
<reference evidence="2 3" key="1">
    <citation type="journal article" date="2016" name="Nat. Commun.">
        <title>Thousands of microbial genomes shed light on interconnected biogeochemical processes in an aquifer system.</title>
        <authorList>
            <person name="Anantharaman K."/>
            <person name="Brown C.T."/>
            <person name="Hug L.A."/>
            <person name="Sharon I."/>
            <person name="Castelle C.J."/>
            <person name="Probst A.J."/>
            <person name="Thomas B.C."/>
            <person name="Singh A."/>
            <person name="Wilkins M.J."/>
            <person name="Karaoz U."/>
            <person name="Brodie E.L."/>
            <person name="Williams K.H."/>
            <person name="Hubbard S.S."/>
            <person name="Banfield J.F."/>
        </authorList>
    </citation>
    <scope>NUCLEOTIDE SEQUENCE [LARGE SCALE GENOMIC DNA]</scope>
</reference>
<evidence type="ECO:0000313" key="3">
    <source>
        <dbReference type="Proteomes" id="UP000178892"/>
    </source>
</evidence>
<keyword evidence="1" id="KW-0472">Membrane</keyword>
<evidence type="ECO:0000313" key="2">
    <source>
        <dbReference type="EMBL" id="OGE80992.1"/>
    </source>
</evidence>
<protein>
    <recommendedName>
        <fullName evidence="4">CDP-archaeol synthase</fullName>
    </recommendedName>
</protein>
<feature type="transmembrane region" description="Helical" evidence="1">
    <location>
        <begin position="57"/>
        <end position="74"/>
    </location>
</feature>
<keyword evidence="1" id="KW-0812">Transmembrane</keyword>
<comment type="caution">
    <text evidence="2">The sequence shown here is derived from an EMBL/GenBank/DDBJ whole genome shotgun (WGS) entry which is preliminary data.</text>
</comment>
<organism evidence="2 3">
    <name type="scientific">Candidatus Doudnabacteria bacterium RIFCSPHIGHO2_01_FULL_46_24</name>
    <dbReference type="NCBI Taxonomy" id="1817825"/>
    <lineage>
        <taxon>Bacteria</taxon>
        <taxon>Candidatus Doudnaibacteriota</taxon>
    </lineage>
</organism>
<evidence type="ECO:0008006" key="4">
    <source>
        <dbReference type="Google" id="ProtNLM"/>
    </source>
</evidence>